<dbReference type="InterPro" id="IPR036397">
    <property type="entry name" value="RNaseH_sf"/>
</dbReference>
<name>A0ABM4VC58_COFAR</name>
<dbReference type="InterPro" id="IPR021109">
    <property type="entry name" value="Peptidase_aspartic_dom_sf"/>
</dbReference>
<sequence length="854" mass="98721">MPRSSRTGELIYDPEVEKAARRRRQETKKRKEGQPSTVYTSEEAEVSMTNNQTLRELAAPELTYQPFIKPPGITEEQIKLRVFPFTLKDAAKDWLYYLPAAIDPILLQTSDRSIIDTASGGTLANKTLREAWEFIEVMAENYQQFGFRESNPLPLPTRRVNEVETSSIQQQLLELMIQQPWQAKSQPSSADSGNSLEMRNERRLKTTKKAEKEKEILDVFRKVEINVHLLDAIKQIPKYIKFLKDLCTHKRKLRGDERVEVRENVPAILQRKLPPKCGESGTVIIIQLADRTNAYPEGLIEDVLVQVNELAFPTDFYVLDIGDEKLLNLSPILLGRPFLSTTRTKIDVNEGTLSMEFDREIINFNIFDAMKYLEEFNSVFALSVIEPLVQETFELNGEDALGVILAKHLELGVTLSVEISDELYRAVEALYPLPSISSRYEFTSLFVPEIQKKLLSSVVQAPELELTPHPKHLKYAFLGDKETLPVIIYAHLSSSQEDNLVRLLRDHKEAIGWSIATIKGIIPSLCMHRIWLEDDAIPVRQAQRKLNPLMMEVVKKEYLNFWRCELSSPSQITRGYFQIAIVLEDQEKTTFTCPFVLKYLLMKKEAKPRLIRWILLLQEFDLKIKDKSGAKNLVADHLSHLLTNKEDQQLREAFPKEQLLAVDSSAPWYADIVNFLVTNQLPADWPKAKRDKLKSDVKYYIWDDRYLWRCQRVGNIFRRDQMFQTPMLFVEIFDVWGIDFMGPFSSSFGFLYILFAVDYVSKWVEVKATRTNDSRVIAEFLKFNIFVRFGVLRVVVSDRGTHSCNKIITALFRKYGVLHKVSTPYHPQTNGQVEVSNREIKSILEKMVRPDRKD</sequence>
<dbReference type="PROSITE" id="PS50994">
    <property type="entry name" value="INTEGRASE"/>
    <property type="match status" value="1"/>
</dbReference>
<dbReference type="InterPro" id="IPR001584">
    <property type="entry name" value="Integrase_cat-core"/>
</dbReference>
<feature type="region of interest" description="Disordered" evidence="1">
    <location>
        <begin position="1"/>
        <end position="46"/>
    </location>
</feature>
<protein>
    <recommendedName>
        <fullName evidence="2">Integrase catalytic domain-containing protein</fullName>
    </recommendedName>
</protein>
<organism evidence="3 4">
    <name type="scientific">Coffea arabica</name>
    <name type="common">Arabian coffee</name>
    <dbReference type="NCBI Taxonomy" id="13443"/>
    <lineage>
        <taxon>Eukaryota</taxon>
        <taxon>Viridiplantae</taxon>
        <taxon>Streptophyta</taxon>
        <taxon>Embryophyta</taxon>
        <taxon>Tracheophyta</taxon>
        <taxon>Spermatophyta</taxon>
        <taxon>Magnoliopsida</taxon>
        <taxon>eudicotyledons</taxon>
        <taxon>Gunneridae</taxon>
        <taxon>Pentapetalae</taxon>
        <taxon>asterids</taxon>
        <taxon>lamiids</taxon>
        <taxon>Gentianales</taxon>
        <taxon>Rubiaceae</taxon>
        <taxon>Ixoroideae</taxon>
        <taxon>Gardenieae complex</taxon>
        <taxon>Bertiereae - Coffeeae clade</taxon>
        <taxon>Coffeeae</taxon>
        <taxon>Coffea</taxon>
    </lineage>
</organism>
<evidence type="ECO:0000313" key="3">
    <source>
        <dbReference type="Proteomes" id="UP001652660"/>
    </source>
</evidence>
<dbReference type="InterPro" id="IPR012337">
    <property type="entry name" value="RNaseH-like_sf"/>
</dbReference>
<feature type="region of interest" description="Disordered" evidence="1">
    <location>
        <begin position="184"/>
        <end position="207"/>
    </location>
</feature>
<dbReference type="SUPFAM" id="SSF53098">
    <property type="entry name" value="Ribonuclease H-like"/>
    <property type="match status" value="1"/>
</dbReference>
<evidence type="ECO:0000256" key="1">
    <source>
        <dbReference type="SAM" id="MobiDB-lite"/>
    </source>
</evidence>
<proteinExistence type="predicted"/>
<dbReference type="InterPro" id="IPR043502">
    <property type="entry name" value="DNA/RNA_pol_sf"/>
</dbReference>
<accession>A0ABM4VC58</accession>
<reference evidence="4" key="1">
    <citation type="submission" date="2025-08" db="UniProtKB">
        <authorList>
            <consortium name="RefSeq"/>
        </authorList>
    </citation>
    <scope>IDENTIFICATION</scope>
    <source>
        <tissue evidence="4">Leaves</tissue>
    </source>
</reference>
<dbReference type="PANTHER" id="PTHR47266">
    <property type="entry name" value="ENDONUCLEASE-RELATED"/>
    <property type="match status" value="1"/>
</dbReference>
<evidence type="ECO:0000259" key="2">
    <source>
        <dbReference type="PROSITE" id="PS50994"/>
    </source>
</evidence>
<feature type="domain" description="Integrase catalytic" evidence="2">
    <location>
        <begin position="722"/>
        <end position="854"/>
    </location>
</feature>
<dbReference type="Proteomes" id="UP001652660">
    <property type="component" value="Chromosome 8e"/>
</dbReference>
<dbReference type="Gene3D" id="3.30.420.10">
    <property type="entry name" value="Ribonuclease H-like superfamily/Ribonuclease H"/>
    <property type="match status" value="1"/>
</dbReference>
<evidence type="ECO:0000313" key="4">
    <source>
        <dbReference type="RefSeq" id="XP_071917118.1"/>
    </source>
</evidence>
<gene>
    <name evidence="4" type="primary">LOC140012728</name>
</gene>
<dbReference type="Pfam" id="PF00665">
    <property type="entry name" value="rve"/>
    <property type="match status" value="1"/>
</dbReference>
<dbReference type="InterPro" id="IPR052160">
    <property type="entry name" value="Gypsy_RT_Integrase-like"/>
</dbReference>
<dbReference type="RefSeq" id="XP_071917118.1">
    <property type="nucleotide sequence ID" value="XM_072061017.1"/>
</dbReference>
<dbReference type="GeneID" id="140012728"/>
<feature type="compositionally biased region" description="Polar residues" evidence="1">
    <location>
        <begin position="184"/>
        <end position="197"/>
    </location>
</feature>
<feature type="compositionally biased region" description="Basic and acidic residues" evidence="1">
    <location>
        <begin position="198"/>
        <end position="207"/>
    </location>
</feature>
<dbReference type="SUPFAM" id="SSF56672">
    <property type="entry name" value="DNA/RNA polymerases"/>
    <property type="match status" value="1"/>
</dbReference>
<feature type="compositionally biased region" description="Basic residues" evidence="1">
    <location>
        <begin position="20"/>
        <end position="31"/>
    </location>
</feature>
<dbReference type="Gene3D" id="2.40.70.10">
    <property type="entry name" value="Acid Proteases"/>
    <property type="match status" value="1"/>
</dbReference>
<keyword evidence="3" id="KW-1185">Reference proteome</keyword>